<dbReference type="InterPro" id="IPR041546">
    <property type="entry name" value="ClpA/ClpB_AAA_lid"/>
</dbReference>
<dbReference type="Gene3D" id="4.10.860.10">
    <property type="entry name" value="UVR domain"/>
    <property type="match status" value="1"/>
</dbReference>
<dbReference type="GO" id="GO:0005737">
    <property type="term" value="C:cytoplasm"/>
    <property type="evidence" value="ECO:0007669"/>
    <property type="project" value="TreeGrafter"/>
</dbReference>
<dbReference type="InterPro" id="IPR003959">
    <property type="entry name" value="ATPase_AAA_core"/>
</dbReference>
<dbReference type="PANTHER" id="PTHR11638">
    <property type="entry name" value="ATP-DEPENDENT CLP PROTEASE"/>
    <property type="match status" value="1"/>
</dbReference>
<proteinExistence type="predicted"/>
<dbReference type="Gene3D" id="3.40.50.300">
    <property type="entry name" value="P-loop containing nucleotide triphosphate hydrolases"/>
    <property type="match status" value="2"/>
</dbReference>
<dbReference type="SMART" id="SM00382">
    <property type="entry name" value="AAA"/>
    <property type="match status" value="2"/>
</dbReference>
<evidence type="ECO:0000256" key="2">
    <source>
        <dbReference type="ARBA" id="ARBA00022741"/>
    </source>
</evidence>
<dbReference type="Gene3D" id="1.10.8.60">
    <property type="match status" value="2"/>
</dbReference>
<feature type="domain" description="Sigma-54 factor interaction" evidence="6">
    <location>
        <begin position="526"/>
        <end position="742"/>
    </location>
</feature>
<evidence type="ECO:0008006" key="10">
    <source>
        <dbReference type="Google" id="ProtNLM"/>
    </source>
</evidence>
<dbReference type="SUPFAM" id="SSF81923">
    <property type="entry name" value="Double Clp-N motif"/>
    <property type="match status" value="1"/>
</dbReference>
<reference evidence="8 9" key="1">
    <citation type="journal article" date="2016" name="Nat. Commun.">
        <title>Thousands of microbial genomes shed light on interconnected biogeochemical processes in an aquifer system.</title>
        <authorList>
            <person name="Anantharaman K."/>
            <person name="Brown C.T."/>
            <person name="Hug L.A."/>
            <person name="Sharon I."/>
            <person name="Castelle C.J."/>
            <person name="Probst A.J."/>
            <person name="Thomas B.C."/>
            <person name="Singh A."/>
            <person name="Wilkins M.J."/>
            <person name="Karaoz U."/>
            <person name="Brodie E.L."/>
            <person name="Williams K.H."/>
            <person name="Hubbard S.S."/>
            <person name="Banfield J.F."/>
        </authorList>
    </citation>
    <scope>NUCLEOTIDE SEQUENCE [LARGE SCALE GENOMIC DNA]</scope>
</reference>
<evidence type="ECO:0000259" key="7">
    <source>
        <dbReference type="PROSITE" id="PS51903"/>
    </source>
</evidence>
<accession>A0A1G2BRP1</accession>
<evidence type="ECO:0000313" key="9">
    <source>
        <dbReference type="Proteomes" id="UP000178109"/>
    </source>
</evidence>
<dbReference type="PROSITE" id="PS00870">
    <property type="entry name" value="CLPAB_1"/>
    <property type="match status" value="1"/>
</dbReference>
<feature type="domain" description="Clp R" evidence="7">
    <location>
        <begin position="7"/>
        <end position="149"/>
    </location>
</feature>
<dbReference type="CDD" id="cd19499">
    <property type="entry name" value="RecA-like_ClpB_Hsp104-like"/>
    <property type="match status" value="1"/>
</dbReference>
<dbReference type="Proteomes" id="UP000178109">
    <property type="component" value="Unassembled WGS sequence"/>
</dbReference>
<dbReference type="PROSITE" id="PS51903">
    <property type="entry name" value="CLP_R"/>
    <property type="match status" value="1"/>
</dbReference>
<evidence type="ECO:0000256" key="1">
    <source>
        <dbReference type="ARBA" id="ARBA00022737"/>
    </source>
</evidence>
<dbReference type="EMBL" id="MHKO01000035">
    <property type="protein sequence ID" value="OGY91845.1"/>
    <property type="molecule type" value="Genomic_DNA"/>
</dbReference>
<dbReference type="InterPro" id="IPR050130">
    <property type="entry name" value="ClpA_ClpB"/>
</dbReference>
<dbReference type="InterPro" id="IPR027417">
    <property type="entry name" value="P-loop_NTPase"/>
</dbReference>
<dbReference type="GO" id="GO:0034605">
    <property type="term" value="P:cellular response to heat"/>
    <property type="evidence" value="ECO:0007669"/>
    <property type="project" value="TreeGrafter"/>
</dbReference>
<dbReference type="Pfam" id="PF17871">
    <property type="entry name" value="AAA_lid_9"/>
    <property type="match status" value="1"/>
</dbReference>
<keyword evidence="3" id="KW-0067">ATP-binding</keyword>
<dbReference type="InterPro" id="IPR019489">
    <property type="entry name" value="Clp_ATPase_C"/>
</dbReference>
<keyword evidence="2" id="KW-0547">Nucleotide-binding</keyword>
<dbReference type="Pfam" id="PF00004">
    <property type="entry name" value="AAA"/>
    <property type="match status" value="1"/>
</dbReference>
<evidence type="ECO:0000256" key="3">
    <source>
        <dbReference type="ARBA" id="ARBA00022840"/>
    </source>
</evidence>
<dbReference type="InterPro" id="IPR002078">
    <property type="entry name" value="Sigma_54_int"/>
</dbReference>
<dbReference type="GO" id="GO:0006355">
    <property type="term" value="P:regulation of DNA-templated transcription"/>
    <property type="evidence" value="ECO:0007669"/>
    <property type="project" value="InterPro"/>
</dbReference>
<dbReference type="Gene3D" id="1.10.1780.10">
    <property type="entry name" value="Clp, N-terminal domain"/>
    <property type="match status" value="1"/>
</dbReference>
<dbReference type="CDD" id="cd00009">
    <property type="entry name" value="AAA"/>
    <property type="match status" value="1"/>
</dbReference>
<dbReference type="STRING" id="1798553.A3H70_00470"/>
<dbReference type="PANTHER" id="PTHR11638:SF18">
    <property type="entry name" value="HEAT SHOCK PROTEIN 104"/>
    <property type="match status" value="1"/>
</dbReference>
<dbReference type="GO" id="GO:0005524">
    <property type="term" value="F:ATP binding"/>
    <property type="evidence" value="ECO:0007669"/>
    <property type="project" value="UniProtKB-KW"/>
</dbReference>
<protein>
    <recommendedName>
        <fullName evidence="10">Clp R domain-containing protein</fullName>
    </recommendedName>
</protein>
<dbReference type="PRINTS" id="PR00300">
    <property type="entry name" value="CLPPROTEASEA"/>
</dbReference>
<dbReference type="SMART" id="SM01086">
    <property type="entry name" value="ClpB_D2-small"/>
    <property type="match status" value="1"/>
</dbReference>
<dbReference type="FunFam" id="3.40.50.300:FF:000025">
    <property type="entry name" value="ATP-dependent Clp protease subunit"/>
    <property type="match status" value="1"/>
</dbReference>
<organism evidence="8 9">
    <name type="scientific">Candidatus Komeilibacteria bacterium RIFCSPLOWO2_02_FULL_48_11</name>
    <dbReference type="NCBI Taxonomy" id="1798553"/>
    <lineage>
        <taxon>Bacteria</taxon>
        <taxon>Candidatus Komeiliibacteriota</taxon>
    </lineage>
</organism>
<evidence type="ECO:0000313" key="8">
    <source>
        <dbReference type="EMBL" id="OGY91845.1"/>
    </source>
</evidence>
<dbReference type="InterPro" id="IPR004176">
    <property type="entry name" value="Clp_R_N"/>
</dbReference>
<dbReference type="InterPro" id="IPR001270">
    <property type="entry name" value="ClpA/B"/>
</dbReference>
<comment type="caution">
    <text evidence="8">The sequence shown here is derived from an EMBL/GenBank/DDBJ whole genome shotgun (WGS) entry which is preliminary data.</text>
</comment>
<evidence type="ECO:0000259" key="6">
    <source>
        <dbReference type="PROSITE" id="PS50045"/>
    </source>
</evidence>
<evidence type="ECO:0000256" key="5">
    <source>
        <dbReference type="PROSITE-ProRule" id="PRU01251"/>
    </source>
</evidence>
<keyword evidence="1 5" id="KW-0677">Repeat</keyword>
<dbReference type="Pfam" id="PF10431">
    <property type="entry name" value="ClpB_D2-small"/>
    <property type="match status" value="1"/>
</dbReference>
<dbReference type="InterPro" id="IPR018368">
    <property type="entry name" value="ClpA/B_CS1"/>
</dbReference>
<sequence>MSNNLLAEKFTQHLKQALLRAQSLAWQNPSLSDEPNEISSTHLLDSLWREPGSIASEIISKASPVESRQSGAAVVITRKPAKTRLGQEAVTRIIKAVHLSRQYGHKYVGTEHLLKSLTEINSAAVKNWWQKHAINLNDLEKNLHIVLESTSKFPDLTAVFRSQPATRAIRAERLQAALEYFGRELTSVEAQKDIDPVIGRETEINRLIHVLCRRYKNNPLLLGEAGVGKTAIVEGLAKKISQGAVPPILANKKIYTIDLGAIVAGTIYRGEFEARFKNLIESAEESGNVILFIDEIHTIIGAGSASGSLDAANMLKPALARGRVSIIGATTTEEYKKHVETDSALERRLQPIIINEPNAEETTKVLAGIRSNYEHFHNVIITDEAIAAAVALSNRYLTEKLQPDKAIDLIDEAAAKVKVEHSERSIWQKIRKTEATLERALAAKRQAVSNEDYSLAMALKQQESDIQSSLQKLLSEAKKEDVHKVRVERKHVLEVVARLTKIPLGELGSDERDLLSDLEERLRQRIIGQDQPLSKIANLIRRARTQVASPGKPLASFLFLGPSGVGKTETAKQLAATLFRDPKALIRLDMSEFSEGFTLSRLIGAPAGYVGYRDSNKFTDLVRRQPYAVVLLDEIEKAHSEVFNILLQILEDGELSDATGRRVNFRNTVIIMTSNLGLEEFKTTAGLGFGESASAATDFATVAKRVLRETENHFKPEFLNRIDSLIVFNPLAREHLGQIINLFAKEINERLIEKNLSINLTAAAETYILDRASLPAIGARSIRRFFQEQIESELANTLLNEKFRMADSAVKTEIIIDAADNKLIFKAG</sequence>
<dbReference type="InterPro" id="IPR036628">
    <property type="entry name" value="Clp_N_dom_sf"/>
</dbReference>
<dbReference type="Pfam" id="PF07724">
    <property type="entry name" value="AAA_2"/>
    <property type="match status" value="1"/>
</dbReference>
<gene>
    <name evidence="8" type="ORF">A3H70_00470</name>
</gene>
<name>A0A1G2BRP1_9BACT</name>
<dbReference type="SUPFAM" id="SSF52540">
    <property type="entry name" value="P-loop containing nucleoside triphosphate hydrolases"/>
    <property type="match status" value="2"/>
</dbReference>
<dbReference type="AlphaFoldDB" id="A0A1G2BRP1"/>
<dbReference type="GO" id="GO:0016887">
    <property type="term" value="F:ATP hydrolysis activity"/>
    <property type="evidence" value="ECO:0007669"/>
    <property type="project" value="InterPro"/>
</dbReference>
<dbReference type="InterPro" id="IPR003593">
    <property type="entry name" value="AAA+_ATPase"/>
</dbReference>
<keyword evidence="4" id="KW-0143">Chaperone</keyword>
<evidence type="ECO:0000256" key="4">
    <source>
        <dbReference type="ARBA" id="ARBA00023186"/>
    </source>
</evidence>
<dbReference type="PROSITE" id="PS50045">
    <property type="entry name" value="SIGMA54_INTERACT_4"/>
    <property type="match status" value="1"/>
</dbReference>